<keyword evidence="3" id="KW-0479">Metal-binding</keyword>
<sequence>MRFAAVILQDKDCFIEDRFSLEYLPDSDVNIHKAEYGKDECIYCNYCSAFIVDFHRSCSSCSYDLCLTCCKELRNGNSKADASEVRMQYIDNGPGYLHVVIAYFIQEWKLRWNYSKLK</sequence>
<evidence type="ECO:0000256" key="1">
    <source>
        <dbReference type="ARBA" id="ARBA00004123"/>
    </source>
</evidence>
<evidence type="ECO:0000313" key="5">
    <source>
        <dbReference type="EMBL" id="MCD7460408.1"/>
    </source>
</evidence>
<comment type="subcellular location">
    <subcellularLocation>
        <location evidence="1">Nucleus</location>
    </subcellularLocation>
</comment>
<reference evidence="5 6" key="1">
    <citation type="journal article" date="2021" name="BMC Genomics">
        <title>Datura genome reveals duplications of psychoactive alkaloid biosynthetic genes and high mutation rate following tissue culture.</title>
        <authorList>
            <person name="Rajewski A."/>
            <person name="Carter-House D."/>
            <person name="Stajich J."/>
            <person name="Litt A."/>
        </authorList>
    </citation>
    <scope>NUCLEOTIDE SEQUENCE [LARGE SCALE GENOMIC DNA]</scope>
    <source>
        <strain evidence="5">AR-01</strain>
    </source>
</reference>
<dbReference type="InterPro" id="IPR045109">
    <property type="entry name" value="LSDs-like"/>
</dbReference>
<dbReference type="PANTHER" id="PTHR12549:SF49">
    <property type="entry name" value="LYSINE-SPECIFIC DEMETHYLASE JMJ25-LIKE ISOFORM X1"/>
    <property type="match status" value="1"/>
</dbReference>
<comment type="caution">
    <text evidence="5">The sequence shown here is derived from an EMBL/GenBank/DDBJ whole genome shotgun (WGS) entry which is preliminary data.</text>
</comment>
<comment type="similarity">
    <text evidence="2">Belongs to the JARID1 histone demethylase family.</text>
</comment>
<organism evidence="5 6">
    <name type="scientific">Datura stramonium</name>
    <name type="common">Jimsonweed</name>
    <name type="synonym">Common thornapple</name>
    <dbReference type="NCBI Taxonomy" id="4076"/>
    <lineage>
        <taxon>Eukaryota</taxon>
        <taxon>Viridiplantae</taxon>
        <taxon>Streptophyta</taxon>
        <taxon>Embryophyta</taxon>
        <taxon>Tracheophyta</taxon>
        <taxon>Spermatophyta</taxon>
        <taxon>Magnoliopsida</taxon>
        <taxon>eudicotyledons</taxon>
        <taxon>Gunneridae</taxon>
        <taxon>Pentapetalae</taxon>
        <taxon>asterids</taxon>
        <taxon>lamiids</taxon>
        <taxon>Solanales</taxon>
        <taxon>Solanaceae</taxon>
        <taxon>Solanoideae</taxon>
        <taxon>Datureae</taxon>
        <taxon>Datura</taxon>
    </lineage>
</organism>
<dbReference type="EMBL" id="JACEIK010000652">
    <property type="protein sequence ID" value="MCD7460408.1"/>
    <property type="molecule type" value="Genomic_DNA"/>
</dbReference>
<accession>A0ABS8SNP2</accession>
<keyword evidence="4" id="KW-0539">Nucleus</keyword>
<dbReference type="Proteomes" id="UP000823775">
    <property type="component" value="Unassembled WGS sequence"/>
</dbReference>
<name>A0ABS8SNP2_DATST</name>
<evidence type="ECO:0000256" key="2">
    <source>
        <dbReference type="ARBA" id="ARBA00006801"/>
    </source>
</evidence>
<keyword evidence="6" id="KW-1185">Reference proteome</keyword>
<evidence type="ECO:0000313" key="6">
    <source>
        <dbReference type="Proteomes" id="UP000823775"/>
    </source>
</evidence>
<dbReference type="PANTHER" id="PTHR12549">
    <property type="entry name" value="JMJC DOMAIN-CONTAINING HISTONE DEMETHYLATION PROTEIN"/>
    <property type="match status" value="1"/>
</dbReference>
<protein>
    <submittedName>
        <fullName evidence="5">Uncharacterized protein</fullName>
    </submittedName>
</protein>
<gene>
    <name evidence="5" type="ORF">HAX54_043503</name>
</gene>
<evidence type="ECO:0000256" key="4">
    <source>
        <dbReference type="ARBA" id="ARBA00023242"/>
    </source>
</evidence>
<evidence type="ECO:0000256" key="3">
    <source>
        <dbReference type="ARBA" id="ARBA00022723"/>
    </source>
</evidence>
<proteinExistence type="inferred from homology"/>